<proteinExistence type="predicted"/>
<evidence type="ECO:0000313" key="2">
    <source>
        <dbReference type="Proteomes" id="UP001153076"/>
    </source>
</evidence>
<dbReference type="AlphaFoldDB" id="A0A9Q1K4F0"/>
<name>A0A9Q1K4F0_9CARY</name>
<comment type="caution">
    <text evidence="1">The sequence shown here is derived from an EMBL/GenBank/DDBJ whole genome shotgun (WGS) entry which is preliminary data.</text>
</comment>
<accession>A0A9Q1K4F0</accession>
<evidence type="ECO:0000313" key="1">
    <source>
        <dbReference type="EMBL" id="KAJ8436447.1"/>
    </source>
</evidence>
<reference evidence="1" key="1">
    <citation type="submission" date="2022-04" db="EMBL/GenBank/DDBJ databases">
        <title>Carnegiea gigantea Genome sequencing and assembly v2.</title>
        <authorList>
            <person name="Copetti D."/>
            <person name="Sanderson M.J."/>
            <person name="Burquez A."/>
            <person name="Wojciechowski M.F."/>
        </authorList>
    </citation>
    <scope>NUCLEOTIDE SEQUENCE</scope>
    <source>
        <strain evidence="1">SGP5-SGP5p</strain>
        <tissue evidence="1">Aerial part</tissue>
    </source>
</reference>
<keyword evidence="2" id="KW-1185">Reference proteome</keyword>
<dbReference type="Proteomes" id="UP001153076">
    <property type="component" value="Unassembled WGS sequence"/>
</dbReference>
<sequence>MASSSSSASEMKIHDDQWFSLLIELNPILPYEIVVNWQQKSPSDEFEHLKAIAVQSGIEVDDEELFLQAVGGKNKKGTVYKLRTESEAYYPRFAHRSASSSSYTPSIVSQMEARLKKIKGGTSSYGEELRATREEQKQQRELIASLLSCRIRSNAKIPRRPLDFRLRKK</sequence>
<dbReference type="OrthoDB" id="1434206at2759"/>
<protein>
    <submittedName>
        <fullName evidence="1">Uncharacterized protein</fullName>
    </submittedName>
</protein>
<dbReference type="EMBL" id="JAKOGI010000343">
    <property type="protein sequence ID" value="KAJ8436447.1"/>
    <property type="molecule type" value="Genomic_DNA"/>
</dbReference>
<organism evidence="1 2">
    <name type="scientific">Carnegiea gigantea</name>
    <dbReference type="NCBI Taxonomy" id="171969"/>
    <lineage>
        <taxon>Eukaryota</taxon>
        <taxon>Viridiplantae</taxon>
        <taxon>Streptophyta</taxon>
        <taxon>Embryophyta</taxon>
        <taxon>Tracheophyta</taxon>
        <taxon>Spermatophyta</taxon>
        <taxon>Magnoliopsida</taxon>
        <taxon>eudicotyledons</taxon>
        <taxon>Gunneridae</taxon>
        <taxon>Pentapetalae</taxon>
        <taxon>Caryophyllales</taxon>
        <taxon>Cactineae</taxon>
        <taxon>Cactaceae</taxon>
        <taxon>Cactoideae</taxon>
        <taxon>Echinocereeae</taxon>
        <taxon>Carnegiea</taxon>
    </lineage>
</organism>
<gene>
    <name evidence="1" type="ORF">Cgig2_030959</name>
</gene>